<organism evidence="2 3">
    <name type="scientific">Corallococcus interemptor</name>
    <dbReference type="NCBI Taxonomy" id="2316720"/>
    <lineage>
        <taxon>Bacteria</taxon>
        <taxon>Pseudomonadati</taxon>
        <taxon>Myxococcota</taxon>
        <taxon>Myxococcia</taxon>
        <taxon>Myxococcales</taxon>
        <taxon>Cystobacterineae</taxon>
        <taxon>Myxococcaceae</taxon>
        <taxon>Corallococcus</taxon>
    </lineage>
</organism>
<proteinExistence type="predicted"/>
<protein>
    <submittedName>
        <fullName evidence="2">Carotenogenesis protein CarS</fullName>
    </submittedName>
</protein>
<dbReference type="RefSeq" id="WP_121769291.1">
    <property type="nucleotide sequence ID" value="NZ_JBNNJP010000004.1"/>
</dbReference>
<dbReference type="Pfam" id="PF18354">
    <property type="entry name" value="SH3_18"/>
    <property type="match status" value="1"/>
</dbReference>
<dbReference type="Gene3D" id="2.30.30.630">
    <property type="match status" value="1"/>
</dbReference>
<evidence type="ECO:0000313" key="2">
    <source>
        <dbReference type="EMBL" id="RKH71837.1"/>
    </source>
</evidence>
<dbReference type="Proteomes" id="UP000282656">
    <property type="component" value="Unassembled WGS sequence"/>
</dbReference>
<sequence length="98" mass="10435">MKQDPSLILTEDVDGAPVRMGAAVMIVRTEADDAVAERFLGRVGVVVALVFDDPAMQYPSDPLIQVRVAGVGEDLFFAREIVEVPQGHFVAFGSSSSG</sequence>
<feature type="domain" description="CarS SH3" evidence="1">
    <location>
        <begin position="1"/>
        <end position="85"/>
    </location>
</feature>
<comment type="caution">
    <text evidence="2">The sequence shown here is derived from an EMBL/GenBank/DDBJ whole genome shotgun (WGS) entry which is preliminary data.</text>
</comment>
<gene>
    <name evidence="2" type="ORF">D7X96_06820</name>
</gene>
<reference evidence="3" key="1">
    <citation type="submission" date="2018-09" db="EMBL/GenBank/DDBJ databases">
        <authorList>
            <person name="Livingstone P.G."/>
            <person name="Whitworth D.E."/>
        </authorList>
    </citation>
    <scope>NUCLEOTIDE SEQUENCE [LARGE SCALE GENOMIC DNA]</scope>
    <source>
        <strain evidence="3">AB047A</strain>
    </source>
</reference>
<keyword evidence="3" id="KW-1185">Reference proteome</keyword>
<dbReference type="AlphaFoldDB" id="A0A3A8QTH2"/>
<name>A0A3A8QTH2_9BACT</name>
<evidence type="ECO:0000259" key="1">
    <source>
        <dbReference type="Pfam" id="PF18354"/>
    </source>
</evidence>
<evidence type="ECO:0000313" key="3">
    <source>
        <dbReference type="Proteomes" id="UP000282656"/>
    </source>
</evidence>
<dbReference type="InterPro" id="IPR041199">
    <property type="entry name" value="CarS_SH3"/>
</dbReference>
<dbReference type="EMBL" id="RAWM01000012">
    <property type="protein sequence ID" value="RKH71837.1"/>
    <property type="molecule type" value="Genomic_DNA"/>
</dbReference>
<accession>A0A3A8QTH2</accession>
<dbReference type="OrthoDB" id="5515504at2"/>